<dbReference type="InterPro" id="IPR022159">
    <property type="entry name" value="STIP/TFIP11_N"/>
</dbReference>
<protein>
    <submittedName>
        <fullName evidence="4">Tuftelin-interacting protein 11</fullName>
    </submittedName>
</protein>
<feature type="signal peptide" evidence="2">
    <location>
        <begin position="1"/>
        <end position="22"/>
    </location>
</feature>
<feature type="compositionally biased region" description="Basic and acidic residues" evidence="1">
    <location>
        <begin position="241"/>
        <end position="259"/>
    </location>
</feature>
<dbReference type="Pfam" id="PF01585">
    <property type="entry name" value="G-patch"/>
    <property type="match status" value="1"/>
</dbReference>
<dbReference type="PROSITE" id="PS50174">
    <property type="entry name" value="G_PATCH"/>
    <property type="match status" value="1"/>
</dbReference>
<reference evidence="4" key="1">
    <citation type="submission" date="2014-07" db="EMBL/GenBank/DDBJ databases">
        <title>Identification of a novel salt tolerance gene in wild soybean by whole-genome sequencing.</title>
        <authorList>
            <person name="Lam H.-M."/>
            <person name="Qi X."/>
            <person name="Li M.-W."/>
            <person name="Liu X."/>
            <person name="Xie M."/>
            <person name="Ni M."/>
            <person name="Xu X."/>
        </authorList>
    </citation>
    <scope>NUCLEOTIDE SEQUENCE [LARGE SCALE GENOMIC DNA]</scope>
    <source>
        <tissue evidence="4">Root</tissue>
    </source>
</reference>
<feature type="region of interest" description="Disordered" evidence="1">
    <location>
        <begin position="132"/>
        <end position="195"/>
    </location>
</feature>
<keyword evidence="2" id="KW-0732">Signal</keyword>
<feature type="compositionally biased region" description="Basic and acidic residues" evidence="1">
    <location>
        <begin position="177"/>
        <end position="195"/>
    </location>
</feature>
<evidence type="ECO:0000256" key="1">
    <source>
        <dbReference type="SAM" id="MobiDB-lite"/>
    </source>
</evidence>
<dbReference type="Proteomes" id="UP000053555">
    <property type="component" value="Unassembled WGS sequence"/>
</dbReference>
<dbReference type="GO" id="GO:0003676">
    <property type="term" value="F:nucleic acid binding"/>
    <property type="evidence" value="ECO:0007669"/>
    <property type="project" value="InterPro"/>
</dbReference>
<feature type="chain" id="PRO_5002094177" evidence="2">
    <location>
        <begin position="23"/>
        <end position="324"/>
    </location>
</feature>
<dbReference type="EMBL" id="KN650942">
    <property type="protein sequence ID" value="KHN31606.1"/>
    <property type="molecule type" value="Genomic_DNA"/>
</dbReference>
<dbReference type="GO" id="GO:0000390">
    <property type="term" value="P:spliceosomal complex disassembly"/>
    <property type="evidence" value="ECO:0007669"/>
    <property type="project" value="InterPro"/>
</dbReference>
<feature type="region of interest" description="Disordered" evidence="1">
    <location>
        <begin position="213"/>
        <end position="278"/>
    </location>
</feature>
<dbReference type="PANTHER" id="PTHR23329:SF1">
    <property type="entry name" value="TUFTELIN-INTERACTING PROTEIN 11"/>
    <property type="match status" value="1"/>
</dbReference>
<dbReference type="SMART" id="SM00443">
    <property type="entry name" value="G_patch"/>
    <property type="match status" value="1"/>
</dbReference>
<evidence type="ECO:0000313" key="4">
    <source>
        <dbReference type="EMBL" id="KHN31606.1"/>
    </source>
</evidence>
<accession>A0A0B2RAM2</accession>
<dbReference type="Pfam" id="PF12457">
    <property type="entry name" value="TIP_N"/>
    <property type="match status" value="1"/>
</dbReference>
<gene>
    <name evidence="4" type="ORF">glysoja_045510</name>
</gene>
<dbReference type="InterPro" id="IPR000467">
    <property type="entry name" value="G_patch_dom"/>
</dbReference>
<feature type="domain" description="G-patch" evidence="3">
    <location>
        <begin position="283"/>
        <end position="324"/>
    </location>
</feature>
<dbReference type="AlphaFoldDB" id="A0A0B2RAM2"/>
<organism evidence="4">
    <name type="scientific">Glycine soja</name>
    <name type="common">Wild soybean</name>
    <dbReference type="NCBI Taxonomy" id="3848"/>
    <lineage>
        <taxon>Eukaryota</taxon>
        <taxon>Viridiplantae</taxon>
        <taxon>Streptophyta</taxon>
        <taxon>Embryophyta</taxon>
        <taxon>Tracheophyta</taxon>
        <taxon>Spermatophyta</taxon>
        <taxon>Magnoliopsida</taxon>
        <taxon>eudicotyledons</taxon>
        <taxon>Gunneridae</taxon>
        <taxon>Pentapetalae</taxon>
        <taxon>rosids</taxon>
        <taxon>fabids</taxon>
        <taxon>Fabales</taxon>
        <taxon>Fabaceae</taxon>
        <taxon>Papilionoideae</taxon>
        <taxon>50 kb inversion clade</taxon>
        <taxon>NPAAA clade</taxon>
        <taxon>indigoferoid/millettioid clade</taxon>
        <taxon>Phaseoleae</taxon>
        <taxon>Glycine</taxon>
        <taxon>Glycine subgen. Soja</taxon>
    </lineage>
</organism>
<dbReference type="PANTHER" id="PTHR23329">
    <property type="entry name" value="TUFTELIN-INTERACTING PROTEIN 11-RELATED"/>
    <property type="match status" value="1"/>
</dbReference>
<evidence type="ECO:0000259" key="3">
    <source>
        <dbReference type="PROSITE" id="PS50174"/>
    </source>
</evidence>
<dbReference type="GO" id="GO:0071008">
    <property type="term" value="C:U2-type post-mRNA release spliceosomal complex"/>
    <property type="evidence" value="ECO:0007669"/>
    <property type="project" value="TreeGrafter"/>
</dbReference>
<proteinExistence type="predicted"/>
<evidence type="ECO:0000256" key="2">
    <source>
        <dbReference type="SAM" id="SignalP"/>
    </source>
</evidence>
<dbReference type="InterPro" id="IPR045211">
    <property type="entry name" value="TFP11/STIP/Ntr1"/>
</dbReference>
<name>A0A0B2RAM2_GLYSO</name>
<sequence>MKTKAWIWEVSFILSFLHPTTAESPITFSKIHSQKTLFDSTETLTPFDERRAISCSLLRSILEILVIALRTQALSLAISASAPISAVSQDQEMERFGMENDYEGGQWIGGEFYYKNRKEKRTQTKDDVLYGVFADSDDNDDDDYPSRKRRKDFSKKPDLTKPVNFVSTGTFMPNQEIDNKSKEQDEKDGYVSEDRPGLGLGFGMGSGLGFNSGNAVKGSNRNDDSDENDDDGFLPTAFGKKIKEGAMRREKERERERLEKKRGKHQSVGQDVSGDVGKFEKHTKGIGLKLLEKMGYKGGGLGKNEQGIVAPIEAKLRAKNSGIG</sequence>